<evidence type="ECO:0000313" key="2">
    <source>
        <dbReference type="Proteomes" id="UP000199506"/>
    </source>
</evidence>
<proteinExistence type="predicted"/>
<dbReference type="AlphaFoldDB" id="A0A1H7M9J8"/>
<reference evidence="1 2" key="1">
    <citation type="submission" date="2016-10" db="EMBL/GenBank/DDBJ databases">
        <authorList>
            <person name="de Groot N.N."/>
        </authorList>
    </citation>
    <scope>NUCLEOTIDE SEQUENCE [LARGE SCALE GENOMIC DNA]</scope>
    <source>
        <strain evidence="1 2">DSM 11978</strain>
    </source>
</reference>
<dbReference type="Proteomes" id="UP000199506">
    <property type="component" value="Unassembled WGS sequence"/>
</dbReference>
<dbReference type="SUPFAM" id="SSF46785">
    <property type="entry name" value="Winged helix' DNA-binding domain"/>
    <property type="match status" value="1"/>
</dbReference>
<evidence type="ECO:0000313" key="1">
    <source>
        <dbReference type="EMBL" id="SEL07791.1"/>
    </source>
</evidence>
<name>A0A1H7M9J8_9EURY</name>
<organism evidence="1 2">
    <name type="scientific">Methanobrevibacter gottschalkii</name>
    <dbReference type="NCBI Taxonomy" id="190974"/>
    <lineage>
        <taxon>Archaea</taxon>
        <taxon>Methanobacteriati</taxon>
        <taxon>Methanobacteriota</taxon>
        <taxon>Methanomada group</taxon>
        <taxon>Methanobacteria</taxon>
        <taxon>Methanobacteriales</taxon>
        <taxon>Methanobacteriaceae</taxon>
        <taxon>Methanobrevibacter</taxon>
    </lineage>
</organism>
<dbReference type="Gene3D" id="1.10.10.10">
    <property type="entry name" value="Winged helix-like DNA-binding domain superfamily/Winged helix DNA-binding domain"/>
    <property type="match status" value="1"/>
</dbReference>
<protein>
    <recommendedName>
        <fullName evidence="3">Winged helix-turn-helix</fullName>
    </recommendedName>
</protein>
<dbReference type="EMBL" id="FOAK01000009">
    <property type="protein sequence ID" value="SEL07791.1"/>
    <property type="molecule type" value="Genomic_DNA"/>
</dbReference>
<dbReference type="OrthoDB" id="74749at2157"/>
<gene>
    <name evidence="1" type="ORF">SAMN05216439_1901</name>
</gene>
<dbReference type="RefSeq" id="WP_091699578.1">
    <property type="nucleotide sequence ID" value="NZ_FOAK01000009.1"/>
</dbReference>
<evidence type="ECO:0008006" key="3">
    <source>
        <dbReference type="Google" id="ProtNLM"/>
    </source>
</evidence>
<sequence length="87" mass="9980">MDNSVKYILKSSYRVRVLQAIGHDVKTPSQIAKDSSVLNNHISRTLRQLYENDLIELINPEMHCGRLYRLTEKGLVVLSIINNESVQ</sequence>
<dbReference type="InterPro" id="IPR036388">
    <property type="entry name" value="WH-like_DNA-bd_sf"/>
</dbReference>
<accession>A0A1H7M9J8</accession>
<dbReference type="InterPro" id="IPR036390">
    <property type="entry name" value="WH_DNA-bd_sf"/>
</dbReference>